<proteinExistence type="predicted"/>
<organism evidence="1">
    <name type="scientific">Dictyoglomus thermophilum</name>
    <dbReference type="NCBI Taxonomy" id="14"/>
    <lineage>
        <taxon>Bacteria</taxon>
        <taxon>Pseudomonadati</taxon>
        <taxon>Dictyoglomota</taxon>
        <taxon>Dictyoglomia</taxon>
        <taxon>Dictyoglomales</taxon>
        <taxon>Dictyoglomaceae</taxon>
        <taxon>Dictyoglomus</taxon>
    </lineage>
</organism>
<dbReference type="Gene3D" id="3.20.20.140">
    <property type="entry name" value="Metal-dependent hydrolases"/>
    <property type="match status" value="1"/>
</dbReference>
<dbReference type="CDD" id="cd19067">
    <property type="entry name" value="PfuEndoQ-like"/>
    <property type="match status" value="1"/>
</dbReference>
<name>A0A7V4DX50_DICTH</name>
<protein>
    <submittedName>
        <fullName evidence="1">DNA helicase UvrD</fullName>
    </submittedName>
</protein>
<evidence type="ECO:0000313" key="1">
    <source>
        <dbReference type="EMBL" id="HGK23869.1"/>
    </source>
</evidence>
<keyword evidence="1" id="KW-0347">Helicase</keyword>
<dbReference type="AlphaFoldDB" id="A0A7V4DX50"/>
<sequence>MIYYKLIRTKLTSEVWKLRFIADFHIHSRYSRATSKDMNLEGLSKWAKIKGISLLGTGDFTHPLWFQELKENLKEENYGIYSYNHTYFILTSEISFIYSQNKKLRRIHLIIFAPSLEIAFKINKILGKFSDLSVDGRPTIGKSMLEVLPLLWEISEDIHIIPAHAWTPWFSLFGSNSGFDSIEEAFGEYTDKIFAIETGLSSDPPMNWRLSFLDKISLISNSDAHSPSKIGREANMFDCDMNYKEIFDAIKSQDKNRFLFTIEFFPEEGKYHYDGHRNCNISLHPKESIKLKNICPVCKKTLTIGVLHRIEILADREEGFTPPNRIPYVNLVPLEEIIAQAINKDPSSPYVQKEYMRLIENLGDELSILLYRDISDIAKVSERVAMGIKLMRDKKISIKPGYDGVYGKIEIFNNEERQISLF</sequence>
<keyword evidence="1" id="KW-0378">Hydrolase</keyword>
<accession>A0A7V4DX50</accession>
<keyword evidence="1" id="KW-0067">ATP-binding</keyword>
<dbReference type="GO" id="GO:0004386">
    <property type="term" value="F:helicase activity"/>
    <property type="evidence" value="ECO:0007669"/>
    <property type="project" value="UniProtKB-KW"/>
</dbReference>
<dbReference type="SUPFAM" id="SSF89550">
    <property type="entry name" value="PHP domain-like"/>
    <property type="match status" value="1"/>
</dbReference>
<dbReference type="InterPro" id="IPR016195">
    <property type="entry name" value="Pol/histidinol_Pase-like"/>
</dbReference>
<gene>
    <name evidence="1" type="ORF">ENU78_05420</name>
</gene>
<reference evidence="1" key="1">
    <citation type="journal article" date="2020" name="mSystems">
        <title>Genome- and Community-Level Interaction Insights into Carbon Utilization and Element Cycling Functions of Hydrothermarchaeota in Hydrothermal Sediment.</title>
        <authorList>
            <person name="Zhou Z."/>
            <person name="Liu Y."/>
            <person name="Xu W."/>
            <person name="Pan J."/>
            <person name="Luo Z.H."/>
            <person name="Li M."/>
        </authorList>
    </citation>
    <scope>NUCLEOTIDE SEQUENCE [LARGE SCALE GENOMIC DNA]</scope>
    <source>
        <strain evidence="1">SpSt-70</strain>
    </source>
</reference>
<comment type="caution">
    <text evidence="1">The sequence shown here is derived from an EMBL/GenBank/DDBJ whole genome shotgun (WGS) entry which is preliminary data.</text>
</comment>
<keyword evidence="1" id="KW-0547">Nucleotide-binding</keyword>
<dbReference type="PANTHER" id="PTHR40084">
    <property type="entry name" value="PHOSPHOHYDROLASE, PHP FAMILY"/>
    <property type="match status" value="1"/>
</dbReference>
<dbReference type="PANTHER" id="PTHR40084:SF1">
    <property type="entry name" value="PHOSPHOTRANSFERASE"/>
    <property type="match status" value="1"/>
</dbReference>
<dbReference type="EMBL" id="DTDV01000015">
    <property type="protein sequence ID" value="HGK23869.1"/>
    <property type="molecule type" value="Genomic_DNA"/>
</dbReference>